<dbReference type="AlphaFoldDB" id="W1Y127"/>
<feature type="non-terminal residue" evidence="1">
    <location>
        <position position="34"/>
    </location>
</feature>
<gene>
    <name evidence="1" type="ORF">Q604_UNBC09481G0001</name>
</gene>
<protein>
    <submittedName>
        <fullName evidence="1">Uncharacterized protein</fullName>
    </submittedName>
</protein>
<organism evidence="1">
    <name type="scientific">human gut metagenome</name>
    <dbReference type="NCBI Taxonomy" id="408170"/>
    <lineage>
        <taxon>unclassified sequences</taxon>
        <taxon>metagenomes</taxon>
        <taxon>organismal metagenomes</taxon>
    </lineage>
</organism>
<proteinExistence type="predicted"/>
<reference evidence="1" key="1">
    <citation type="submission" date="2013-12" db="EMBL/GenBank/DDBJ databases">
        <title>A Varibaculum cambriense genome reconstructed from a premature infant gut community with otherwise low bacterial novelty that shifts toward anaerobic metabolism during the third week of life.</title>
        <authorList>
            <person name="Brown C.T."/>
            <person name="Sharon I."/>
            <person name="Thomas B.C."/>
            <person name="Castelle C.J."/>
            <person name="Morowitz M.J."/>
            <person name="Banfield J.F."/>
        </authorList>
    </citation>
    <scope>NUCLEOTIDE SEQUENCE</scope>
</reference>
<evidence type="ECO:0000313" key="1">
    <source>
        <dbReference type="EMBL" id="ETJ36247.1"/>
    </source>
</evidence>
<accession>W1Y127</accession>
<dbReference type="EMBL" id="AZMM01009481">
    <property type="protein sequence ID" value="ETJ36247.1"/>
    <property type="molecule type" value="Genomic_DNA"/>
</dbReference>
<name>W1Y127_9ZZZZ</name>
<comment type="caution">
    <text evidence="1">The sequence shown here is derived from an EMBL/GenBank/DDBJ whole genome shotgun (WGS) entry which is preliminary data.</text>
</comment>
<sequence length="34" mass="4291">MSFYNWIQEKLFDDYEEWHMKCPDYNRNGFNIVG</sequence>